<sequence>MFEGPSTLQTLWDRTCCWVMGCAGTKQDLAALPGDQIHEAALVGAFTLALYQEAVQARLQCALYVWQRIQVEIQEAFSVASSDTIPKSLRKQESHDALAESGMRVPARGAEAQESKGRQLVSCKDAE</sequence>
<evidence type="ECO:0000256" key="1">
    <source>
        <dbReference type="SAM" id="MobiDB-lite"/>
    </source>
</evidence>
<evidence type="ECO:0000313" key="3">
    <source>
        <dbReference type="Proteomes" id="UP000707071"/>
    </source>
</evidence>
<feature type="region of interest" description="Disordered" evidence="1">
    <location>
        <begin position="90"/>
        <end position="127"/>
    </location>
</feature>
<dbReference type="AlphaFoldDB" id="A0A9P7U578"/>
<accession>A0A9P7U578</accession>
<name>A0A9P7U578_9HYPO</name>
<evidence type="ECO:0000313" key="2">
    <source>
        <dbReference type="EMBL" id="KAG6300498.1"/>
    </source>
</evidence>
<reference evidence="2 3" key="1">
    <citation type="journal article" date="2020" name="bioRxiv">
        <title>Whole genome comparisons of ergot fungi reveals the divergence and evolution of species within the genus Claviceps are the result of varying mechanisms driving genome evolution and host range expansion.</title>
        <authorList>
            <person name="Wyka S.A."/>
            <person name="Mondo S.J."/>
            <person name="Liu M."/>
            <person name="Dettman J."/>
            <person name="Nalam V."/>
            <person name="Broders K.D."/>
        </authorList>
    </citation>
    <scope>NUCLEOTIDE SEQUENCE [LARGE SCALE GENOMIC DNA]</scope>
    <source>
        <strain evidence="2 3">Clav52</strain>
    </source>
</reference>
<organism evidence="2 3">
    <name type="scientific">Claviceps aff. purpurea</name>
    <dbReference type="NCBI Taxonomy" id="1967640"/>
    <lineage>
        <taxon>Eukaryota</taxon>
        <taxon>Fungi</taxon>
        <taxon>Dikarya</taxon>
        <taxon>Ascomycota</taxon>
        <taxon>Pezizomycotina</taxon>
        <taxon>Sordariomycetes</taxon>
        <taxon>Hypocreomycetidae</taxon>
        <taxon>Hypocreales</taxon>
        <taxon>Clavicipitaceae</taxon>
        <taxon>Claviceps</taxon>
    </lineage>
</organism>
<protein>
    <submittedName>
        <fullName evidence="2">Uncharacterized protein</fullName>
    </submittedName>
</protein>
<gene>
    <name evidence="2" type="ORF">E4U09_006778</name>
</gene>
<comment type="caution">
    <text evidence="2">The sequence shown here is derived from an EMBL/GenBank/DDBJ whole genome shotgun (WGS) entry which is preliminary data.</text>
</comment>
<keyword evidence="3" id="KW-1185">Reference proteome</keyword>
<dbReference type="EMBL" id="SRRH01000064">
    <property type="protein sequence ID" value="KAG6300498.1"/>
    <property type="molecule type" value="Genomic_DNA"/>
</dbReference>
<proteinExistence type="predicted"/>
<dbReference type="Proteomes" id="UP000707071">
    <property type="component" value="Unassembled WGS sequence"/>
</dbReference>